<keyword evidence="1" id="KW-0732">Signal</keyword>
<dbReference type="AlphaFoldDB" id="A0A6P1GR15"/>
<organism evidence="2 3">
    <name type="scientific">Sphingobium yanoikuyae</name>
    <name type="common">Sphingomonas yanoikuyae</name>
    <dbReference type="NCBI Taxonomy" id="13690"/>
    <lineage>
        <taxon>Bacteria</taxon>
        <taxon>Pseudomonadati</taxon>
        <taxon>Pseudomonadota</taxon>
        <taxon>Alphaproteobacteria</taxon>
        <taxon>Sphingomonadales</taxon>
        <taxon>Sphingomonadaceae</taxon>
        <taxon>Sphingobium</taxon>
    </lineage>
</organism>
<gene>
    <name evidence="2" type="ORF">GS397_27775</name>
</gene>
<protein>
    <submittedName>
        <fullName evidence="2">Uncharacterized protein</fullName>
    </submittedName>
</protein>
<evidence type="ECO:0000256" key="1">
    <source>
        <dbReference type="SAM" id="SignalP"/>
    </source>
</evidence>
<dbReference type="RefSeq" id="WP_159368344.1">
    <property type="nucleotide sequence ID" value="NZ_CP047223.1"/>
</dbReference>
<sequence length="247" mass="26556">MSLTLSLRRYGAILLAGAAACLVAGPVSAADTPPDCPVTDAPSNAVTITSTPLPVEALGGHYRTDTGWPAPGDARVGLLRYDWGLMLHSDDPRFADFDQSPGPVHSRSSGCWITWDSQYGKGGIVAVSNGRIGKSGYVEGYVPPHPDRTPTIAGYRFVTAQKVSRKNYDWVGLWVAEGTDQRSQIIGFSDTAHEVLADLPFRFGGMASLPDPHGVAHHLTLIGEGHPGQAVPWLRLIWFVHPLDPQK</sequence>
<dbReference type="EMBL" id="CP047223">
    <property type="protein sequence ID" value="QHD70898.1"/>
    <property type="molecule type" value="Genomic_DNA"/>
</dbReference>
<geneLocation type="plasmid" evidence="2">
    <name>unnamed5</name>
</geneLocation>
<dbReference type="Proteomes" id="UP000464086">
    <property type="component" value="Plasmid unnamed5"/>
</dbReference>
<feature type="chain" id="PRO_5026883480" evidence="1">
    <location>
        <begin position="30"/>
        <end position="247"/>
    </location>
</feature>
<evidence type="ECO:0000313" key="3">
    <source>
        <dbReference type="Proteomes" id="UP000464086"/>
    </source>
</evidence>
<keyword evidence="2" id="KW-0614">Plasmid</keyword>
<accession>A0A6P1GR15</accession>
<proteinExistence type="predicted"/>
<name>A0A6P1GR15_SPHYA</name>
<feature type="signal peptide" evidence="1">
    <location>
        <begin position="1"/>
        <end position="29"/>
    </location>
</feature>
<evidence type="ECO:0000313" key="2">
    <source>
        <dbReference type="EMBL" id="QHD70898.1"/>
    </source>
</evidence>
<reference evidence="2 3" key="1">
    <citation type="submission" date="2019-12" db="EMBL/GenBank/DDBJ databases">
        <title>Functional and genomic insights into the Sphingobium yanoikuyae YC-JY1, a bacterium efficiently degrading bisphenol A.</title>
        <authorList>
            <person name="Jia Y."/>
            <person name="Li X."/>
            <person name="Wang J."/>
            <person name="Eltoukhy A."/>
            <person name="Lamraoui I."/>
            <person name="Yan Y."/>
        </authorList>
    </citation>
    <scope>NUCLEOTIDE SEQUENCE [LARGE SCALE GENOMIC DNA]</scope>
    <source>
        <strain evidence="2 3">YC-JY1</strain>
        <plasmid evidence="2 3">unnamed5</plasmid>
    </source>
</reference>